<feature type="region of interest" description="Disordered" evidence="1">
    <location>
        <begin position="1"/>
        <end position="103"/>
    </location>
</feature>
<protein>
    <submittedName>
        <fullName evidence="2">Uncharacterized protein</fullName>
    </submittedName>
</protein>
<feature type="compositionally biased region" description="Basic residues" evidence="1">
    <location>
        <begin position="82"/>
        <end position="92"/>
    </location>
</feature>
<reference evidence="2" key="1">
    <citation type="journal article" date="2022" name="bioRxiv">
        <title>Sequencing and chromosome-scale assembly of the giantPleurodeles waltlgenome.</title>
        <authorList>
            <person name="Brown T."/>
            <person name="Elewa A."/>
            <person name="Iarovenko S."/>
            <person name="Subramanian E."/>
            <person name="Araus A.J."/>
            <person name="Petzold A."/>
            <person name="Susuki M."/>
            <person name="Suzuki K.-i.T."/>
            <person name="Hayashi T."/>
            <person name="Toyoda A."/>
            <person name="Oliveira C."/>
            <person name="Osipova E."/>
            <person name="Leigh N.D."/>
            <person name="Simon A."/>
            <person name="Yun M.H."/>
        </authorList>
    </citation>
    <scope>NUCLEOTIDE SEQUENCE</scope>
    <source>
        <strain evidence="2">20211129_DDA</strain>
        <tissue evidence="2">Liver</tissue>
    </source>
</reference>
<proteinExistence type="predicted"/>
<feature type="compositionally biased region" description="Basic residues" evidence="1">
    <location>
        <begin position="55"/>
        <end position="65"/>
    </location>
</feature>
<evidence type="ECO:0000313" key="3">
    <source>
        <dbReference type="Proteomes" id="UP001066276"/>
    </source>
</evidence>
<evidence type="ECO:0000256" key="1">
    <source>
        <dbReference type="SAM" id="MobiDB-lite"/>
    </source>
</evidence>
<evidence type="ECO:0000313" key="2">
    <source>
        <dbReference type="EMBL" id="KAJ1118550.1"/>
    </source>
</evidence>
<name>A0AAV7P081_PLEWA</name>
<dbReference type="AlphaFoldDB" id="A0AAV7P081"/>
<keyword evidence="3" id="KW-1185">Reference proteome</keyword>
<dbReference type="EMBL" id="JANPWB010000012">
    <property type="protein sequence ID" value="KAJ1118550.1"/>
    <property type="molecule type" value="Genomic_DNA"/>
</dbReference>
<organism evidence="2 3">
    <name type="scientific">Pleurodeles waltl</name>
    <name type="common">Iberian ribbed newt</name>
    <dbReference type="NCBI Taxonomy" id="8319"/>
    <lineage>
        <taxon>Eukaryota</taxon>
        <taxon>Metazoa</taxon>
        <taxon>Chordata</taxon>
        <taxon>Craniata</taxon>
        <taxon>Vertebrata</taxon>
        <taxon>Euteleostomi</taxon>
        <taxon>Amphibia</taxon>
        <taxon>Batrachia</taxon>
        <taxon>Caudata</taxon>
        <taxon>Salamandroidea</taxon>
        <taxon>Salamandridae</taxon>
        <taxon>Pleurodelinae</taxon>
        <taxon>Pleurodeles</taxon>
    </lineage>
</organism>
<sequence length="103" mass="11540">MRQAGSSIPGAKRPRSVPTADWPPREEATAPLLASASQKGAPLRPQNTPCDRRRPGCRTNKRRRPQSSQPGPSRREDTQRPWPRKFRPWGRKTHADLGDAPEA</sequence>
<accession>A0AAV7P081</accession>
<dbReference type="Proteomes" id="UP001066276">
    <property type="component" value="Chromosome 8"/>
</dbReference>
<gene>
    <name evidence="2" type="ORF">NDU88_006741</name>
</gene>
<comment type="caution">
    <text evidence="2">The sequence shown here is derived from an EMBL/GenBank/DDBJ whole genome shotgun (WGS) entry which is preliminary data.</text>
</comment>